<feature type="region of interest" description="Disordered" evidence="1">
    <location>
        <begin position="1"/>
        <end position="28"/>
    </location>
</feature>
<keyword evidence="3" id="KW-1185">Reference proteome</keyword>
<evidence type="ECO:0000256" key="1">
    <source>
        <dbReference type="SAM" id="MobiDB-lite"/>
    </source>
</evidence>
<proteinExistence type="predicted"/>
<feature type="compositionally biased region" description="Basic and acidic residues" evidence="1">
    <location>
        <begin position="1"/>
        <end position="16"/>
    </location>
</feature>
<comment type="caution">
    <text evidence="2">The sequence shown here is derived from an EMBL/GenBank/DDBJ whole genome shotgun (WGS) entry which is preliminary data.</text>
</comment>
<organism evidence="2 3">
    <name type="scientific">Portunus trituberculatus</name>
    <name type="common">Swimming crab</name>
    <name type="synonym">Neptunus trituberculatus</name>
    <dbReference type="NCBI Taxonomy" id="210409"/>
    <lineage>
        <taxon>Eukaryota</taxon>
        <taxon>Metazoa</taxon>
        <taxon>Ecdysozoa</taxon>
        <taxon>Arthropoda</taxon>
        <taxon>Crustacea</taxon>
        <taxon>Multicrustacea</taxon>
        <taxon>Malacostraca</taxon>
        <taxon>Eumalacostraca</taxon>
        <taxon>Eucarida</taxon>
        <taxon>Decapoda</taxon>
        <taxon>Pleocyemata</taxon>
        <taxon>Brachyura</taxon>
        <taxon>Eubrachyura</taxon>
        <taxon>Portunoidea</taxon>
        <taxon>Portunidae</taxon>
        <taxon>Portuninae</taxon>
        <taxon>Portunus</taxon>
    </lineage>
</organism>
<accession>A0A5B7JEF5</accession>
<dbReference type="AlphaFoldDB" id="A0A5B7JEF5"/>
<gene>
    <name evidence="2" type="ORF">E2C01_085732</name>
</gene>
<evidence type="ECO:0000313" key="2">
    <source>
        <dbReference type="EMBL" id="MPC90734.1"/>
    </source>
</evidence>
<dbReference type="Proteomes" id="UP000324222">
    <property type="component" value="Unassembled WGS sequence"/>
</dbReference>
<sequence>MERGGAGKRGSLREPLRPNTRGGRQQTKIEVDNSKIDLCSLCSMGNVRAGWLEGVQAEVCTERRYVRQWSLSNGGQPREALAMLRLPRKKRETSGLLVPHPARGPSRTTGGRRYSLSRHGRVSSFLSAPPPPRSTPRLSPEAV</sequence>
<reference evidence="2 3" key="1">
    <citation type="submission" date="2019-05" db="EMBL/GenBank/DDBJ databases">
        <title>Another draft genome of Portunus trituberculatus and its Hox gene families provides insights of decapod evolution.</title>
        <authorList>
            <person name="Jeong J.-H."/>
            <person name="Song I."/>
            <person name="Kim S."/>
            <person name="Choi T."/>
            <person name="Kim D."/>
            <person name="Ryu S."/>
            <person name="Kim W."/>
        </authorList>
    </citation>
    <scope>NUCLEOTIDE SEQUENCE [LARGE SCALE GENOMIC DNA]</scope>
    <source>
        <tissue evidence="2">Muscle</tissue>
    </source>
</reference>
<evidence type="ECO:0000313" key="3">
    <source>
        <dbReference type="Proteomes" id="UP000324222"/>
    </source>
</evidence>
<feature type="region of interest" description="Disordered" evidence="1">
    <location>
        <begin position="90"/>
        <end position="143"/>
    </location>
</feature>
<dbReference type="EMBL" id="VSRR010085386">
    <property type="protein sequence ID" value="MPC90734.1"/>
    <property type="molecule type" value="Genomic_DNA"/>
</dbReference>
<protein>
    <submittedName>
        <fullName evidence="2">Uncharacterized protein</fullName>
    </submittedName>
</protein>
<name>A0A5B7JEF5_PORTR</name>